<feature type="domain" description="DUF4371" evidence="2">
    <location>
        <begin position="112"/>
        <end position="155"/>
    </location>
</feature>
<evidence type="ECO:0000313" key="3">
    <source>
        <dbReference type="EnsemblPlants" id="Zm00001eb098270_P001"/>
    </source>
</evidence>
<dbReference type="InParanoid" id="A0A804MMT9"/>
<feature type="region of interest" description="Disordered" evidence="1">
    <location>
        <begin position="225"/>
        <end position="247"/>
    </location>
</feature>
<organism evidence="3 4">
    <name type="scientific">Zea mays</name>
    <name type="common">Maize</name>
    <dbReference type="NCBI Taxonomy" id="4577"/>
    <lineage>
        <taxon>Eukaryota</taxon>
        <taxon>Viridiplantae</taxon>
        <taxon>Streptophyta</taxon>
        <taxon>Embryophyta</taxon>
        <taxon>Tracheophyta</taxon>
        <taxon>Spermatophyta</taxon>
        <taxon>Magnoliopsida</taxon>
        <taxon>Liliopsida</taxon>
        <taxon>Poales</taxon>
        <taxon>Poaceae</taxon>
        <taxon>PACMAD clade</taxon>
        <taxon>Panicoideae</taxon>
        <taxon>Andropogonodae</taxon>
        <taxon>Andropogoneae</taxon>
        <taxon>Tripsacinae</taxon>
        <taxon>Zea</taxon>
    </lineage>
</organism>
<dbReference type="AlphaFoldDB" id="A0A804MMT9"/>
<dbReference type="PANTHER" id="PTHR45749:SF36">
    <property type="entry name" value="ZINC FINGER MYM-TYPE PROTEIN 1-LIKE"/>
    <property type="match status" value="1"/>
</dbReference>
<accession>A0A804MMT9</accession>
<reference evidence="3" key="2">
    <citation type="submission" date="2019-07" db="EMBL/GenBank/DDBJ databases">
        <authorList>
            <person name="Seetharam A."/>
            <person name="Woodhouse M."/>
            <person name="Cannon E."/>
        </authorList>
    </citation>
    <scope>NUCLEOTIDE SEQUENCE [LARGE SCALE GENOMIC DNA]</scope>
    <source>
        <strain evidence="3">cv. B73</strain>
    </source>
</reference>
<evidence type="ECO:0000256" key="1">
    <source>
        <dbReference type="SAM" id="MobiDB-lite"/>
    </source>
</evidence>
<proteinExistence type="predicted"/>
<dbReference type="InterPro" id="IPR025398">
    <property type="entry name" value="DUF4371"/>
</dbReference>
<protein>
    <recommendedName>
        <fullName evidence="2">DUF4371 domain-containing protein</fullName>
    </recommendedName>
</protein>
<dbReference type="Proteomes" id="UP000007305">
    <property type="component" value="Chromosome 2"/>
</dbReference>
<dbReference type="EnsemblPlants" id="Zm00001eb098270_T001">
    <property type="protein sequence ID" value="Zm00001eb098270_P001"/>
    <property type="gene ID" value="Zm00001eb098270"/>
</dbReference>
<dbReference type="PANTHER" id="PTHR45749">
    <property type="match status" value="1"/>
</dbReference>
<reference evidence="4" key="1">
    <citation type="submission" date="2015-12" db="EMBL/GenBank/DDBJ databases">
        <title>Update maize B73 reference genome by single molecule sequencing technologies.</title>
        <authorList>
            <consortium name="Maize Genome Sequencing Project"/>
            <person name="Ware D."/>
        </authorList>
    </citation>
    <scope>NUCLEOTIDE SEQUENCE [LARGE SCALE GENOMIC DNA]</scope>
    <source>
        <strain evidence="4">cv. B73</strain>
    </source>
</reference>
<reference evidence="3" key="3">
    <citation type="submission" date="2021-05" db="UniProtKB">
        <authorList>
            <consortium name="EnsemblPlants"/>
        </authorList>
    </citation>
    <scope>IDENTIFICATION</scope>
    <source>
        <strain evidence="3">cv. B73</strain>
    </source>
</reference>
<dbReference type="Gramene" id="Zm00001eb098270_T001">
    <property type="protein sequence ID" value="Zm00001eb098270_P001"/>
    <property type="gene ID" value="Zm00001eb098270"/>
</dbReference>
<sequence length="247" mass="26230">MAATGGLAVAAACLVPSCTQRASQQRRRGPLVLQIGAALLDQQENRVVFRLCNCGRAGGGAGARVERTRSEPATVSARPALGPGSSIRCTAASGRGTGVQPVQLVYLVDLIGLSFRGHDESEESSNRGNFIEILKFHAVNSEEVNKYVLNNAPGHRPQGSHMCGERPPSSSLPPQLEPFRFWLLYRSSVRSWRQQPRPQSPDTSAVDNAILTPTSATFAVATNSARACAPEAGASSTRHGGRYPSPS</sequence>
<keyword evidence="4" id="KW-1185">Reference proteome</keyword>
<evidence type="ECO:0000313" key="4">
    <source>
        <dbReference type="Proteomes" id="UP000007305"/>
    </source>
</evidence>
<dbReference type="Pfam" id="PF14291">
    <property type="entry name" value="DUF4371"/>
    <property type="match status" value="1"/>
</dbReference>
<evidence type="ECO:0000259" key="2">
    <source>
        <dbReference type="Pfam" id="PF14291"/>
    </source>
</evidence>
<name>A0A804MMT9_MAIZE</name>